<dbReference type="EMBL" id="CM011695">
    <property type="protein sequence ID" value="TMS03908.1"/>
    <property type="molecule type" value="Genomic_DNA"/>
</dbReference>
<evidence type="ECO:0000313" key="2">
    <source>
        <dbReference type="Proteomes" id="UP000793456"/>
    </source>
</evidence>
<gene>
    <name evidence="1" type="ORF">E3U43_000797</name>
</gene>
<name>A0ACD3QBK3_LARCR</name>
<protein>
    <submittedName>
        <fullName evidence="1">Uncharacterized protein</fullName>
    </submittedName>
</protein>
<sequence length="269" mass="29653">MDPAALSWSLLCLLPGIILGDTNGGVRVVVKEDSDAILPCSPRTKENLSGALFDWRTNNLHTDVFMYQAGSVTIKAEEFKGRVSHFPHEVKNGNASIIIRNTKIEDGGIYTCDLPHLEPPQRFYIQLVVGASPKPNIVIVNVTEDRVQLKCEVQGASPKPEVEIQDSSGNVLPAEKSEVFERRRYTVILVTTVTKTGCFRCVAKQEEIHHETSAETYVPVYEDTCSKVDVTGWLSGYFLGVFSVVLPLLVAAKCIRIRNGGGDVTHQLQ</sequence>
<organism evidence="1 2">
    <name type="scientific">Larimichthys crocea</name>
    <name type="common">Large yellow croaker</name>
    <name type="synonym">Pseudosciaena crocea</name>
    <dbReference type="NCBI Taxonomy" id="215358"/>
    <lineage>
        <taxon>Eukaryota</taxon>
        <taxon>Metazoa</taxon>
        <taxon>Chordata</taxon>
        <taxon>Craniata</taxon>
        <taxon>Vertebrata</taxon>
        <taxon>Euteleostomi</taxon>
        <taxon>Actinopterygii</taxon>
        <taxon>Neopterygii</taxon>
        <taxon>Teleostei</taxon>
        <taxon>Neoteleostei</taxon>
        <taxon>Acanthomorphata</taxon>
        <taxon>Eupercaria</taxon>
        <taxon>Sciaenidae</taxon>
        <taxon>Larimichthys</taxon>
    </lineage>
</organism>
<keyword evidence="2" id="KW-1185">Reference proteome</keyword>
<proteinExistence type="predicted"/>
<accession>A0ACD3QBK3</accession>
<comment type="caution">
    <text evidence="1">The sequence shown here is derived from an EMBL/GenBank/DDBJ whole genome shotgun (WGS) entry which is preliminary data.</text>
</comment>
<dbReference type="Proteomes" id="UP000793456">
    <property type="component" value="Chromosome XXII"/>
</dbReference>
<reference evidence="1" key="1">
    <citation type="submission" date="2018-11" db="EMBL/GenBank/DDBJ databases">
        <title>The sequence and de novo assembly of Larimichthys crocea genome using PacBio and Hi-C technologies.</title>
        <authorList>
            <person name="Xu P."/>
            <person name="Chen B."/>
            <person name="Zhou Z."/>
            <person name="Ke Q."/>
            <person name="Wu Y."/>
            <person name="Bai H."/>
            <person name="Pu F."/>
        </authorList>
    </citation>
    <scope>NUCLEOTIDE SEQUENCE</scope>
    <source>
        <tissue evidence="1">Muscle</tissue>
    </source>
</reference>
<evidence type="ECO:0000313" key="1">
    <source>
        <dbReference type="EMBL" id="TMS03908.1"/>
    </source>
</evidence>